<keyword evidence="6" id="KW-1185">Reference proteome</keyword>
<dbReference type="Gene3D" id="1.10.1280.10">
    <property type="entry name" value="Di-copper center containing domain from catechol oxidase"/>
    <property type="match status" value="1"/>
</dbReference>
<dbReference type="GO" id="GO:0016491">
    <property type="term" value="F:oxidoreductase activity"/>
    <property type="evidence" value="ECO:0007669"/>
    <property type="project" value="InterPro"/>
</dbReference>
<dbReference type="PANTHER" id="PTHR11474:SF116">
    <property type="entry name" value="TYROSINASE"/>
    <property type="match status" value="1"/>
</dbReference>
<reference evidence="5 6" key="1">
    <citation type="submission" date="2020-03" db="EMBL/GenBank/DDBJ databases">
        <title>Draft Genome Sequence of Cudoniella acicularis.</title>
        <authorList>
            <person name="Buettner E."/>
            <person name="Kellner H."/>
        </authorList>
    </citation>
    <scope>NUCLEOTIDE SEQUENCE [LARGE SCALE GENOMIC DNA]</scope>
    <source>
        <strain evidence="5 6">DSM 108380</strain>
    </source>
</reference>
<dbReference type="OrthoDB" id="6132182at2759"/>
<keyword evidence="1" id="KW-0479">Metal-binding</keyword>
<dbReference type="InterPro" id="IPR050316">
    <property type="entry name" value="Tyrosinase/Hemocyanin"/>
</dbReference>
<comment type="caution">
    <text evidence="5">The sequence shown here is derived from an EMBL/GenBank/DDBJ whole genome shotgun (WGS) entry which is preliminary data.</text>
</comment>
<evidence type="ECO:0000313" key="6">
    <source>
        <dbReference type="Proteomes" id="UP000566819"/>
    </source>
</evidence>
<feature type="signal peptide" evidence="3">
    <location>
        <begin position="1"/>
        <end position="17"/>
    </location>
</feature>
<evidence type="ECO:0000256" key="3">
    <source>
        <dbReference type="SAM" id="SignalP"/>
    </source>
</evidence>
<feature type="chain" id="PRO_5034604563" description="Tyrosinase copper-binding domain-containing protein" evidence="3">
    <location>
        <begin position="18"/>
        <end position="181"/>
    </location>
</feature>
<accession>A0A8H4VW33</accession>
<dbReference type="InterPro" id="IPR008922">
    <property type="entry name" value="Di-copper_centre_dom_sf"/>
</dbReference>
<dbReference type="GO" id="GO:0046872">
    <property type="term" value="F:metal ion binding"/>
    <property type="evidence" value="ECO:0007669"/>
    <property type="project" value="UniProtKB-KW"/>
</dbReference>
<dbReference type="InterPro" id="IPR002227">
    <property type="entry name" value="Tyrosinase_Cu-bd"/>
</dbReference>
<evidence type="ECO:0000259" key="4">
    <source>
        <dbReference type="PROSITE" id="PS00497"/>
    </source>
</evidence>
<evidence type="ECO:0000313" key="5">
    <source>
        <dbReference type="EMBL" id="KAF4624372.1"/>
    </source>
</evidence>
<dbReference type="SUPFAM" id="SSF48056">
    <property type="entry name" value="Di-copper centre-containing domain"/>
    <property type="match status" value="1"/>
</dbReference>
<feature type="region of interest" description="Disordered" evidence="2">
    <location>
        <begin position="160"/>
        <end position="181"/>
    </location>
</feature>
<dbReference type="AlphaFoldDB" id="A0A8H4VW33"/>
<feature type="compositionally biased region" description="Pro residues" evidence="2">
    <location>
        <begin position="169"/>
        <end position="181"/>
    </location>
</feature>
<name>A0A8H4VW33_9HELO</name>
<feature type="domain" description="Tyrosinase copper-binding" evidence="4">
    <location>
        <begin position="133"/>
        <end position="150"/>
    </location>
</feature>
<dbReference type="EMBL" id="JAAMPI010001675">
    <property type="protein sequence ID" value="KAF4624372.1"/>
    <property type="molecule type" value="Genomic_DNA"/>
</dbReference>
<dbReference type="Pfam" id="PF00264">
    <property type="entry name" value="Tyrosinase"/>
    <property type="match status" value="1"/>
</dbReference>
<keyword evidence="3" id="KW-0732">Signal</keyword>
<evidence type="ECO:0000256" key="1">
    <source>
        <dbReference type="ARBA" id="ARBA00022723"/>
    </source>
</evidence>
<organism evidence="5 6">
    <name type="scientific">Cudoniella acicularis</name>
    <dbReference type="NCBI Taxonomy" id="354080"/>
    <lineage>
        <taxon>Eukaryota</taxon>
        <taxon>Fungi</taxon>
        <taxon>Dikarya</taxon>
        <taxon>Ascomycota</taxon>
        <taxon>Pezizomycotina</taxon>
        <taxon>Leotiomycetes</taxon>
        <taxon>Helotiales</taxon>
        <taxon>Tricladiaceae</taxon>
        <taxon>Cudoniella</taxon>
    </lineage>
</organism>
<dbReference type="PANTHER" id="PTHR11474">
    <property type="entry name" value="TYROSINASE FAMILY MEMBER"/>
    <property type="match status" value="1"/>
</dbReference>
<gene>
    <name evidence="5" type="ORF">G7Y89_g13801</name>
</gene>
<evidence type="ECO:0000256" key="2">
    <source>
        <dbReference type="SAM" id="MobiDB-lite"/>
    </source>
</evidence>
<dbReference type="PROSITE" id="PS00497">
    <property type="entry name" value="TYROSINASE_1"/>
    <property type="match status" value="1"/>
</dbReference>
<dbReference type="Proteomes" id="UP000566819">
    <property type="component" value="Unassembled WGS sequence"/>
</dbReference>
<sequence length="181" mass="19970">MKLISGIFLFLLPLVSAMPVLDAELATPAKNETAAERSLKTMAAKALNNTLATLDADVEAAKKAGLKPNCTRETLEWRQEFGSMAKDDRKAYTAAVACLMAKPNRTPKNISTGARSRFDDFIVTHVLQTPFVHDSATFLPWHRWYLYIYEVSLRKECGTGNGPNMSTPRRPPPSSTAMPTP</sequence>
<protein>
    <recommendedName>
        <fullName evidence="4">Tyrosinase copper-binding domain-containing protein</fullName>
    </recommendedName>
</protein>
<proteinExistence type="predicted"/>